<evidence type="ECO:0000256" key="3">
    <source>
        <dbReference type="RuleBase" id="RU003616"/>
    </source>
</evidence>
<name>A0ABY8FHF5_9GAMM</name>
<dbReference type="EMBL" id="CP035631">
    <property type="protein sequence ID" value="WFF42253.1"/>
    <property type="molecule type" value="Genomic_DNA"/>
</dbReference>
<keyword evidence="7" id="KW-1185">Reference proteome</keyword>
<evidence type="ECO:0000313" key="6">
    <source>
        <dbReference type="EMBL" id="WFF42253.1"/>
    </source>
</evidence>
<comment type="similarity">
    <text evidence="2 3">Belongs to the small heat shock protein (HSP20) family.</text>
</comment>
<feature type="region of interest" description="Disordered" evidence="4">
    <location>
        <begin position="134"/>
        <end position="169"/>
    </location>
</feature>
<keyword evidence="1" id="KW-0346">Stress response</keyword>
<dbReference type="PANTHER" id="PTHR47062">
    <property type="match status" value="1"/>
</dbReference>
<protein>
    <submittedName>
        <fullName evidence="6">Hsp20 family protein</fullName>
    </submittedName>
</protein>
<evidence type="ECO:0000313" key="7">
    <source>
        <dbReference type="Proteomes" id="UP001321526"/>
    </source>
</evidence>
<accession>A0ABY8FHF5</accession>
<dbReference type="InterPro" id="IPR008978">
    <property type="entry name" value="HSP20-like_chaperone"/>
</dbReference>
<dbReference type="RefSeq" id="WP_110690642.1">
    <property type="nucleotide sequence ID" value="NZ_CP035631.1"/>
</dbReference>
<dbReference type="InterPro" id="IPR037913">
    <property type="entry name" value="ACD_IbpA/B"/>
</dbReference>
<evidence type="ECO:0000259" key="5">
    <source>
        <dbReference type="PROSITE" id="PS01031"/>
    </source>
</evidence>
<feature type="compositionally biased region" description="Polar residues" evidence="4">
    <location>
        <begin position="138"/>
        <end position="169"/>
    </location>
</feature>
<gene>
    <name evidence="6" type="ORF">EVC62_12470</name>
</gene>
<dbReference type="InterPro" id="IPR002068">
    <property type="entry name" value="A-crystallin/Hsp20_dom"/>
</dbReference>
<dbReference type="PROSITE" id="PS01031">
    <property type="entry name" value="SHSP"/>
    <property type="match status" value="1"/>
</dbReference>
<organism evidence="6 7">
    <name type="scientific">Salinicola endophyticus</name>
    <dbReference type="NCBI Taxonomy" id="1949083"/>
    <lineage>
        <taxon>Bacteria</taxon>
        <taxon>Pseudomonadati</taxon>
        <taxon>Pseudomonadota</taxon>
        <taxon>Gammaproteobacteria</taxon>
        <taxon>Oceanospirillales</taxon>
        <taxon>Halomonadaceae</taxon>
        <taxon>Salinicola</taxon>
    </lineage>
</organism>
<evidence type="ECO:0000256" key="1">
    <source>
        <dbReference type="ARBA" id="ARBA00023016"/>
    </source>
</evidence>
<proteinExistence type="inferred from homology"/>
<dbReference type="Pfam" id="PF00011">
    <property type="entry name" value="HSP20"/>
    <property type="match status" value="1"/>
</dbReference>
<dbReference type="CDD" id="cd06470">
    <property type="entry name" value="ACD_IbpA-B_like"/>
    <property type="match status" value="1"/>
</dbReference>
<evidence type="ECO:0000256" key="2">
    <source>
        <dbReference type="PROSITE-ProRule" id="PRU00285"/>
    </source>
</evidence>
<evidence type="ECO:0000256" key="4">
    <source>
        <dbReference type="SAM" id="MobiDB-lite"/>
    </source>
</evidence>
<dbReference type="Proteomes" id="UP001321526">
    <property type="component" value="Chromosome"/>
</dbReference>
<reference evidence="6 7" key="1">
    <citation type="submission" date="2019-01" db="EMBL/GenBank/DDBJ databases">
        <title>Genome sequence of Salinicola endophyticus REST5.</title>
        <authorList>
            <person name="Nascimento F.X."/>
        </authorList>
    </citation>
    <scope>NUCLEOTIDE SEQUENCE [LARGE SCALE GENOMIC DNA]</scope>
    <source>
        <strain evidence="6 7">REST5</strain>
    </source>
</reference>
<feature type="domain" description="SHSP" evidence="5">
    <location>
        <begin position="28"/>
        <end position="141"/>
    </location>
</feature>
<sequence length="169" mass="18992">MNTLSLSPLFRRSIGFDRLNDLFETAMQNDVPSYPPYNVEKYGENDYRIAVAAAGFSEGELDVNVEKRVLTISAGKGERDGQQQVQYLHQGIAQRAFKLSFRLDENIEVQGARLENGLLIVDLLRVVPEEQRPRQIPINGQQQRLSDTSLSGATQRDTTQAETLETTHA</sequence>
<dbReference type="PANTHER" id="PTHR47062:SF1">
    <property type="entry name" value="SMALL HEAT SHOCK PROTEIN IBPA"/>
    <property type="match status" value="1"/>
</dbReference>
<dbReference type="SUPFAM" id="SSF49764">
    <property type="entry name" value="HSP20-like chaperones"/>
    <property type="match status" value="1"/>
</dbReference>
<dbReference type="Gene3D" id="2.60.40.790">
    <property type="match status" value="1"/>
</dbReference>